<dbReference type="AlphaFoldDB" id="A0A1D6M7K2"/>
<dbReference type="EMBL" id="CM000782">
    <property type="protein sequence ID" value="AQK87029.1"/>
    <property type="molecule type" value="Genomic_DNA"/>
</dbReference>
<dbReference type="ExpressionAtlas" id="A0A1D6M7K2">
    <property type="expression patterns" value="baseline and differential"/>
</dbReference>
<dbReference type="InParanoid" id="A0A1D6M7K2"/>
<organism evidence="1">
    <name type="scientific">Zea mays</name>
    <name type="common">Maize</name>
    <dbReference type="NCBI Taxonomy" id="4577"/>
    <lineage>
        <taxon>Eukaryota</taxon>
        <taxon>Viridiplantae</taxon>
        <taxon>Streptophyta</taxon>
        <taxon>Embryophyta</taxon>
        <taxon>Tracheophyta</taxon>
        <taxon>Spermatophyta</taxon>
        <taxon>Magnoliopsida</taxon>
        <taxon>Liliopsida</taxon>
        <taxon>Poales</taxon>
        <taxon>Poaceae</taxon>
        <taxon>PACMAD clade</taxon>
        <taxon>Panicoideae</taxon>
        <taxon>Andropogonodae</taxon>
        <taxon>Andropogoneae</taxon>
        <taxon>Tripsacinae</taxon>
        <taxon>Zea</taxon>
    </lineage>
</organism>
<protein>
    <submittedName>
        <fullName evidence="1">Uncharacterized protein</fullName>
    </submittedName>
</protein>
<evidence type="ECO:0000313" key="1">
    <source>
        <dbReference type="EMBL" id="AQK87029.1"/>
    </source>
</evidence>
<reference evidence="1" key="1">
    <citation type="submission" date="2015-12" db="EMBL/GenBank/DDBJ databases">
        <title>Update maize B73 reference genome by single molecule sequencing technologies.</title>
        <authorList>
            <consortium name="Maize Genome Sequencing Project"/>
            <person name="Ware D."/>
        </authorList>
    </citation>
    <scope>NUCLEOTIDE SEQUENCE</scope>
    <source>
        <tissue evidence="1">Seedling</tissue>
    </source>
</reference>
<accession>A0A1D6M7K2</accession>
<sequence>MTTHGVVSCPPPWLLVLKKRPAGLPARLCSRHSPPVASKKAFICAAIMPNRVGKPKRMPSAGLGELLRRDDRRVRLGWCAHLAEHLLG</sequence>
<proteinExistence type="predicted"/>
<gene>
    <name evidence="1" type="ORF">ZEAMMB73_Zm00001d038614</name>
</gene>
<name>A0A1D6M7K2_MAIZE</name>